<name>A0A5B9MJD4_9BACT</name>
<dbReference type="EMBL" id="CP036264">
    <property type="protein sequence ID" value="QEF99754.1"/>
    <property type="molecule type" value="Genomic_DNA"/>
</dbReference>
<gene>
    <name evidence="1" type="ORF">Mal15_38200</name>
</gene>
<protein>
    <submittedName>
        <fullName evidence="1">Uncharacterized protein</fullName>
    </submittedName>
</protein>
<accession>A0A5B9MJD4</accession>
<sequence length="107" mass="11916">MEIQREIINIIAGDWDVIWRCNALDEIYTSKAMFCAAVREYEVYRDTGGHITERIYQGDAVIPIDPNDCSIGSLVDNPEFIGFVPAGTDPHDPKFALDVPSIARDAS</sequence>
<organism evidence="1 2">
    <name type="scientific">Stieleria maiorica</name>
    <dbReference type="NCBI Taxonomy" id="2795974"/>
    <lineage>
        <taxon>Bacteria</taxon>
        <taxon>Pseudomonadati</taxon>
        <taxon>Planctomycetota</taxon>
        <taxon>Planctomycetia</taxon>
        <taxon>Pirellulales</taxon>
        <taxon>Pirellulaceae</taxon>
        <taxon>Stieleria</taxon>
    </lineage>
</organism>
<evidence type="ECO:0000313" key="2">
    <source>
        <dbReference type="Proteomes" id="UP000321353"/>
    </source>
</evidence>
<reference evidence="1 2" key="1">
    <citation type="submission" date="2019-02" db="EMBL/GenBank/DDBJ databases">
        <title>Planctomycetal bacteria perform biofilm scaping via a novel small molecule.</title>
        <authorList>
            <person name="Jeske O."/>
            <person name="Boedeker C."/>
            <person name="Wiegand S."/>
            <person name="Breitling P."/>
            <person name="Kallscheuer N."/>
            <person name="Jogler M."/>
            <person name="Rohde M."/>
            <person name="Petersen J."/>
            <person name="Medema M.H."/>
            <person name="Surup F."/>
            <person name="Jogler C."/>
        </authorList>
    </citation>
    <scope>NUCLEOTIDE SEQUENCE [LARGE SCALE GENOMIC DNA]</scope>
    <source>
        <strain evidence="1 2">Mal15</strain>
    </source>
</reference>
<dbReference type="AlphaFoldDB" id="A0A5B9MJD4"/>
<dbReference type="Proteomes" id="UP000321353">
    <property type="component" value="Chromosome"/>
</dbReference>
<dbReference type="KEGG" id="smam:Mal15_38200"/>
<proteinExistence type="predicted"/>
<keyword evidence="2" id="KW-1185">Reference proteome</keyword>
<evidence type="ECO:0000313" key="1">
    <source>
        <dbReference type="EMBL" id="QEF99754.1"/>
    </source>
</evidence>
<dbReference type="RefSeq" id="WP_147869110.1">
    <property type="nucleotide sequence ID" value="NZ_CP036264.1"/>
</dbReference>